<dbReference type="EMBL" id="CAMXCT010004953">
    <property type="protein sequence ID" value="CAI4010865.1"/>
    <property type="molecule type" value="Genomic_DNA"/>
</dbReference>
<dbReference type="AlphaFoldDB" id="A0A9P1DIK2"/>
<dbReference type="InterPro" id="IPR043502">
    <property type="entry name" value="DNA/RNA_pol_sf"/>
</dbReference>
<evidence type="ECO:0000313" key="2">
    <source>
        <dbReference type="EMBL" id="CAI4010865.1"/>
    </source>
</evidence>
<evidence type="ECO:0000313" key="3">
    <source>
        <dbReference type="EMBL" id="CAL4798177.1"/>
    </source>
</evidence>
<dbReference type="CDD" id="cd01650">
    <property type="entry name" value="RT_nLTR_like"/>
    <property type="match status" value="1"/>
</dbReference>
<dbReference type="SUPFAM" id="SSF56672">
    <property type="entry name" value="DNA/RNA polymerases"/>
    <property type="match status" value="1"/>
</dbReference>
<name>A0A9P1DIK2_9DINO</name>
<dbReference type="PANTHER" id="PTHR19446">
    <property type="entry name" value="REVERSE TRANSCRIPTASES"/>
    <property type="match status" value="1"/>
</dbReference>
<comment type="caution">
    <text evidence="2">The sequence shown here is derived from an EMBL/GenBank/DDBJ whole genome shotgun (WGS) entry which is preliminary data.</text>
</comment>
<keyword evidence="4" id="KW-1185">Reference proteome</keyword>
<dbReference type="Pfam" id="PF00078">
    <property type="entry name" value="RVT_1"/>
    <property type="match status" value="1"/>
</dbReference>
<dbReference type="OrthoDB" id="449108at2759"/>
<dbReference type="PROSITE" id="PS50878">
    <property type="entry name" value="RT_POL"/>
    <property type="match status" value="1"/>
</dbReference>
<reference evidence="3 4" key="2">
    <citation type="submission" date="2024-05" db="EMBL/GenBank/DDBJ databases">
        <authorList>
            <person name="Chen Y."/>
            <person name="Shah S."/>
            <person name="Dougan E. K."/>
            <person name="Thang M."/>
            <person name="Chan C."/>
        </authorList>
    </citation>
    <scope>NUCLEOTIDE SEQUENCE [LARGE SCALE GENOMIC DNA]</scope>
</reference>
<sequence>MRPFAPKPVNIKDLYGQLQPKHRRADCFAQYLRQEVWHHRGTPVLESDIWDLPYDVRLTGPITLHEVNVAIRRLRPRRAPGPDGLHPECYILSPVVFRYFLAQLFTACFNGPAVPKQWMHSFVVTIPKSQAKPLTDLTNYRPISLTNINYKLYATILRARLQLIAGQYLRPTQFGFRSGRSVSQPVHVIRQILQLHERQQLPLHLVFLDWSKAFDSVPHDKIPYALSSLDVPEPLANAIMSLYASPTFQVHDSGFTSDVHQQLGGVRQGCPLSPYLFVLCMSALFRHVELFYESHFSQIAGVINRPFPLWDLQYADDTVLLAHSPIALTRLLHTLQILALDFGLELNFSKCEHIALHSCERIRFCPDLNSEQCPCNLCFGSTEPSELVTLATSARYLGAHVNDTGSSAEHIKALRCILILINMRCSGFRNQCISPSFRLLVYQSVVQSILLFTIESIVPTRAELVRLDSVHFRILRQIFGIKSSFFHRALQDDRMT</sequence>
<dbReference type="EMBL" id="CAMXCT030004953">
    <property type="protein sequence ID" value="CAL4798177.1"/>
    <property type="molecule type" value="Genomic_DNA"/>
</dbReference>
<evidence type="ECO:0000313" key="4">
    <source>
        <dbReference type="Proteomes" id="UP001152797"/>
    </source>
</evidence>
<reference evidence="2" key="1">
    <citation type="submission" date="2022-10" db="EMBL/GenBank/DDBJ databases">
        <authorList>
            <person name="Chen Y."/>
            <person name="Dougan E. K."/>
            <person name="Chan C."/>
            <person name="Rhodes N."/>
            <person name="Thang M."/>
        </authorList>
    </citation>
    <scope>NUCLEOTIDE SEQUENCE</scope>
</reference>
<accession>A0A9P1DIK2</accession>
<proteinExistence type="predicted"/>
<dbReference type="InterPro" id="IPR000477">
    <property type="entry name" value="RT_dom"/>
</dbReference>
<evidence type="ECO:0000259" key="1">
    <source>
        <dbReference type="PROSITE" id="PS50878"/>
    </source>
</evidence>
<gene>
    <name evidence="2" type="ORF">C1SCF055_LOCUS36087</name>
</gene>
<dbReference type="Proteomes" id="UP001152797">
    <property type="component" value="Unassembled WGS sequence"/>
</dbReference>
<protein>
    <submittedName>
        <fullName evidence="3">LINE-1 retrotransposable element ORF2 protein (ORF2p) (Long interspersed element-1) (L1) (Retrovirus-related Pol polyprotein LINE-1)</fullName>
    </submittedName>
</protein>
<dbReference type="EMBL" id="CAMXCT020004953">
    <property type="protein sequence ID" value="CAL1164240.1"/>
    <property type="molecule type" value="Genomic_DNA"/>
</dbReference>
<organism evidence="2">
    <name type="scientific">Cladocopium goreaui</name>
    <dbReference type="NCBI Taxonomy" id="2562237"/>
    <lineage>
        <taxon>Eukaryota</taxon>
        <taxon>Sar</taxon>
        <taxon>Alveolata</taxon>
        <taxon>Dinophyceae</taxon>
        <taxon>Suessiales</taxon>
        <taxon>Symbiodiniaceae</taxon>
        <taxon>Cladocopium</taxon>
    </lineage>
</organism>
<feature type="domain" description="Reverse transcriptase" evidence="1">
    <location>
        <begin position="107"/>
        <end position="401"/>
    </location>
</feature>